<evidence type="ECO:0000256" key="6">
    <source>
        <dbReference type="RuleBase" id="RU000384"/>
    </source>
</evidence>
<keyword evidence="3" id="KW-0547">Nucleotide-binding</keyword>
<feature type="domain" description="GS catalytic" evidence="7">
    <location>
        <begin position="101"/>
        <end position="435"/>
    </location>
</feature>
<dbReference type="STRING" id="1121409.SAMN02745124_01224"/>
<keyword evidence="9" id="KW-1185">Reference proteome</keyword>
<gene>
    <name evidence="8" type="ORF">SAMN02745124_01224</name>
</gene>
<comment type="similarity">
    <text evidence="1 5 6">Belongs to the glutamine synthetase family.</text>
</comment>
<sequence>MMMDDIQDRLSSLDATKIFFTDLNGRLMSLPVNPAHLPNILRDGIGFDGSSIAGMAQVDNSDRQLFPDIDSLRIIRFNDQTLGCFIGRIFNERGLRSQADPRAVLERVVEHAEKEYGYRFLLGPEHEFFLLTGDEFGEKGHSDDAGYFVATPHDKGEKVRNRIISILAQCGIEFEKAHHEVTPSQHEINLVPTKPLDAADRTIIFNHVTHQVAREFGYYATFMPKPFDNQNRSAFHIHLSMTDRESRNLFHDADREYNLSTLARQFIGGIVKYGRETSLVMASTLNSYKAYVLEREAPVIRGWGLKNRSSMVRIPYTVSPQNTRIELRNPDPSGNPYLQIATLIAIGLRGIEEGLDCGKPDHGSTYSHSTNRRIWDQRLLPKSMFEALVEAERSKILPEILGKRIYGSYLAIKNADWEEHRTHVTPRELNKYLGN</sequence>
<evidence type="ECO:0000256" key="1">
    <source>
        <dbReference type="ARBA" id="ARBA00009897"/>
    </source>
</evidence>
<dbReference type="SMART" id="SM01230">
    <property type="entry name" value="Gln-synt_C"/>
    <property type="match status" value="1"/>
</dbReference>
<keyword evidence="4" id="KW-0067">ATP-binding</keyword>
<dbReference type="AlphaFoldDB" id="A0A1M5UKM9"/>
<protein>
    <submittedName>
        <fullName evidence="8">Glutamine synthetase</fullName>
    </submittedName>
</protein>
<dbReference type="SUPFAM" id="SSF54368">
    <property type="entry name" value="Glutamine synthetase, N-terminal domain"/>
    <property type="match status" value="1"/>
</dbReference>
<dbReference type="InterPro" id="IPR036651">
    <property type="entry name" value="Gln_synt_N_sf"/>
</dbReference>
<evidence type="ECO:0000259" key="7">
    <source>
        <dbReference type="PROSITE" id="PS51987"/>
    </source>
</evidence>
<reference evidence="8 9" key="1">
    <citation type="submission" date="2016-11" db="EMBL/GenBank/DDBJ databases">
        <authorList>
            <person name="Jaros S."/>
            <person name="Januszkiewicz K."/>
            <person name="Wedrychowicz H."/>
        </authorList>
    </citation>
    <scope>NUCLEOTIDE SEQUENCE [LARGE SCALE GENOMIC DNA]</scope>
    <source>
        <strain evidence="8 9">DSM 9705</strain>
    </source>
</reference>
<dbReference type="Gene3D" id="3.30.590.10">
    <property type="entry name" value="Glutamine synthetase/guanido kinase, catalytic domain"/>
    <property type="match status" value="1"/>
</dbReference>
<accession>A0A1M5UKM9</accession>
<dbReference type="InterPro" id="IPR014746">
    <property type="entry name" value="Gln_synth/guanido_kin_cat_dom"/>
</dbReference>
<evidence type="ECO:0000313" key="8">
    <source>
        <dbReference type="EMBL" id="SHH63574.1"/>
    </source>
</evidence>
<dbReference type="Gene3D" id="3.10.20.70">
    <property type="entry name" value="Glutamine synthetase, N-terminal domain"/>
    <property type="match status" value="1"/>
</dbReference>
<dbReference type="InterPro" id="IPR008147">
    <property type="entry name" value="Gln_synt_N"/>
</dbReference>
<dbReference type="InterPro" id="IPR027302">
    <property type="entry name" value="Gln_synth_N_conserv_site"/>
</dbReference>
<dbReference type="PANTHER" id="PTHR43785:SF12">
    <property type="entry name" value="TYPE-1 GLUTAMINE SYNTHETASE 2"/>
    <property type="match status" value="1"/>
</dbReference>
<evidence type="ECO:0000256" key="2">
    <source>
        <dbReference type="ARBA" id="ARBA00022598"/>
    </source>
</evidence>
<dbReference type="GO" id="GO:0004356">
    <property type="term" value="F:glutamine synthetase activity"/>
    <property type="evidence" value="ECO:0007669"/>
    <property type="project" value="InterPro"/>
</dbReference>
<dbReference type="Pfam" id="PF00120">
    <property type="entry name" value="Gln-synt_C"/>
    <property type="match status" value="1"/>
</dbReference>
<dbReference type="GO" id="GO:0005524">
    <property type="term" value="F:ATP binding"/>
    <property type="evidence" value="ECO:0007669"/>
    <property type="project" value="UniProtKB-KW"/>
</dbReference>
<dbReference type="SUPFAM" id="SSF55931">
    <property type="entry name" value="Glutamine synthetase/guanido kinase"/>
    <property type="match status" value="1"/>
</dbReference>
<dbReference type="InterPro" id="IPR008146">
    <property type="entry name" value="Gln_synth_cat_dom"/>
</dbReference>
<evidence type="ECO:0000256" key="5">
    <source>
        <dbReference type="PROSITE-ProRule" id="PRU01331"/>
    </source>
</evidence>
<dbReference type="GO" id="GO:0006542">
    <property type="term" value="P:glutamine biosynthetic process"/>
    <property type="evidence" value="ECO:0007669"/>
    <property type="project" value="InterPro"/>
</dbReference>
<dbReference type="PROSITE" id="PS51987">
    <property type="entry name" value="GS_CATALYTIC"/>
    <property type="match status" value="1"/>
</dbReference>
<name>A0A1M5UKM9_9BACT</name>
<evidence type="ECO:0000256" key="3">
    <source>
        <dbReference type="ARBA" id="ARBA00022741"/>
    </source>
</evidence>
<dbReference type="EMBL" id="FQXS01000005">
    <property type="protein sequence ID" value="SHH63574.1"/>
    <property type="molecule type" value="Genomic_DNA"/>
</dbReference>
<dbReference type="Proteomes" id="UP000184139">
    <property type="component" value="Unassembled WGS sequence"/>
</dbReference>
<dbReference type="PROSITE" id="PS00180">
    <property type="entry name" value="GLNA_1"/>
    <property type="match status" value="1"/>
</dbReference>
<dbReference type="OrthoDB" id="9807095at2"/>
<evidence type="ECO:0000313" key="9">
    <source>
        <dbReference type="Proteomes" id="UP000184139"/>
    </source>
</evidence>
<dbReference type="PANTHER" id="PTHR43785">
    <property type="entry name" value="GAMMA-GLUTAMYLPUTRESCINE SYNTHETASE"/>
    <property type="match status" value="1"/>
</dbReference>
<proteinExistence type="inferred from homology"/>
<evidence type="ECO:0000256" key="4">
    <source>
        <dbReference type="ARBA" id="ARBA00022840"/>
    </source>
</evidence>
<organism evidence="8 9">
    <name type="scientific">Desulfofustis glycolicus DSM 9705</name>
    <dbReference type="NCBI Taxonomy" id="1121409"/>
    <lineage>
        <taxon>Bacteria</taxon>
        <taxon>Pseudomonadati</taxon>
        <taxon>Thermodesulfobacteriota</taxon>
        <taxon>Desulfobulbia</taxon>
        <taxon>Desulfobulbales</taxon>
        <taxon>Desulfocapsaceae</taxon>
        <taxon>Desulfofustis</taxon>
    </lineage>
</organism>
<dbReference type="Pfam" id="PF03951">
    <property type="entry name" value="Gln-synt_N"/>
    <property type="match status" value="1"/>
</dbReference>
<keyword evidence="2" id="KW-0436">Ligase</keyword>
<dbReference type="RefSeq" id="WP_073374271.1">
    <property type="nucleotide sequence ID" value="NZ_FQXS01000005.1"/>
</dbReference>